<gene>
    <name evidence="1" type="ORF">LCGC14_3139200</name>
</gene>
<name>A0A0F8VXH6_9ZZZZ</name>
<protein>
    <submittedName>
        <fullName evidence="1">Uncharacterized protein</fullName>
    </submittedName>
</protein>
<accession>A0A0F8VXH6</accession>
<feature type="non-terminal residue" evidence="1">
    <location>
        <position position="160"/>
    </location>
</feature>
<proteinExistence type="predicted"/>
<sequence>MITFALSSLRSKRPAKHGTSARAVTRKESSSSLSIWRTMFSSDYLTGNTSGVSRPLHFLTKKLEYIAQEGQAIRIYFRNDKSLFADISKIIFSIINEYYNEASETPLNTGAIISYQSFGDMMRPNSHFHTIILEGGTGLSQYIARHPVSLNKIIYIPEKA</sequence>
<organism evidence="1">
    <name type="scientific">marine sediment metagenome</name>
    <dbReference type="NCBI Taxonomy" id="412755"/>
    <lineage>
        <taxon>unclassified sequences</taxon>
        <taxon>metagenomes</taxon>
        <taxon>ecological metagenomes</taxon>
    </lineage>
</organism>
<reference evidence="1" key="1">
    <citation type="journal article" date="2015" name="Nature">
        <title>Complex archaea that bridge the gap between prokaryotes and eukaryotes.</title>
        <authorList>
            <person name="Spang A."/>
            <person name="Saw J.H."/>
            <person name="Jorgensen S.L."/>
            <person name="Zaremba-Niedzwiedzka K."/>
            <person name="Martijn J."/>
            <person name="Lind A.E."/>
            <person name="van Eijk R."/>
            <person name="Schleper C."/>
            <person name="Guy L."/>
            <person name="Ettema T.J."/>
        </authorList>
    </citation>
    <scope>NUCLEOTIDE SEQUENCE</scope>
</reference>
<evidence type="ECO:0000313" key="1">
    <source>
        <dbReference type="EMBL" id="KKK49027.1"/>
    </source>
</evidence>
<dbReference type="AlphaFoldDB" id="A0A0F8VXH6"/>
<comment type="caution">
    <text evidence="1">The sequence shown here is derived from an EMBL/GenBank/DDBJ whole genome shotgun (WGS) entry which is preliminary data.</text>
</comment>
<dbReference type="EMBL" id="LAZR01068765">
    <property type="protein sequence ID" value="KKK49027.1"/>
    <property type="molecule type" value="Genomic_DNA"/>
</dbReference>